<evidence type="ECO:0000256" key="2">
    <source>
        <dbReference type="ARBA" id="ARBA00022723"/>
    </source>
</evidence>
<accession>A0A7C3UYN9</accession>
<organism evidence="6">
    <name type="scientific">Desulfobacca acetoxidans</name>
    <dbReference type="NCBI Taxonomy" id="60893"/>
    <lineage>
        <taxon>Bacteria</taxon>
        <taxon>Pseudomonadati</taxon>
        <taxon>Thermodesulfobacteriota</taxon>
        <taxon>Desulfobaccia</taxon>
        <taxon>Desulfobaccales</taxon>
        <taxon>Desulfobaccaceae</taxon>
        <taxon>Desulfobacca</taxon>
    </lineage>
</organism>
<gene>
    <name evidence="6" type="ORF">ENW96_10270</name>
</gene>
<name>A0A7C3UYN9_9BACT</name>
<evidence type="ECO:0000313" key="6">
    <source>
        <dbReference type="EMBL" id="HGF34756.1"/>
    </source>
</evidence>
<dbReference type="AlphaFoldDB" id="A0A7C3UYN9"/>
<dbReference type="PANTHER" id="PTHR35005">
    <property type="entry name" value="3-DEHYDRO-SCYLLO-INOSOSE HYDROLASE"/>
    <property type="match status" value="1"/>
</dbReference>
<dbReference type="GO" id="GO:0016811">
    <property type="term" value="F:hydrolase activity, acting on carbon-nitrogen (but not peptide) bonds, in linear amides"/>
    <property type="evidence" value="ECO:0007669"/>
    <property type="project" value="TreeGrafter"/>
</dbReference>
<dbReference type="InterPro" id="IPR003785">
    <property type="entry name" value="Creatininase/forma_Hydrolase"/>
</dbReference>
<dbReference type="Gene3D" id="3.40.50.10310">
    <property type="entry name" value="Creatininase"/>
    <property type="match status" value="1"/>
</dbReference>
<dbReference type="EMBL" id="DTMF01000253">
    <property type="protein sequence ID" value="HGF34756.1"/>
    <property type="molecule type" value="Genomic_DNA"/>
</dbReference>
<keyword evidence="3" id="KW-0378">Hydrolase</keyword>
<comment type="similarity">
    <text evidence="5">Belongs to the creatininase superfamily.</text>
</comment>
<dbReference type="InterPro" id="IPR024087">
    <property type="entry name" value="Creatininase-like_sf"/>
</dbReference>
<sequence length="242" mass="26450">MPHWEDLRMPEFAAWRQKHRTVVLPVGSVEEHGPHLPLGTDTFHALEVARRLAQLRPVLVAPPVFYGLCRSTREHPGTLSVSGDTLRALVMELGREFYRQGLRNLVIISGHAGGTHMAALVEAGETLLTELPEVQVAVVNLLEVLREVVAARPDLVKTKGDSHAGEVETALMLAVSPHLVKGTAPAEWPTFPNYVLVRDKRQYWPGGVWGDPGPASPDQGEAILQAEAERVVGLLDFLSPKG</sequence>
<keyword evidence="2" id="KW-0479">Metal-binding</keyword>
<evidence type="ECO:0000256" key="3">
    <source>
        <dbReference type="ARBA" id="ARBA00022801"/>
    </source>
</evidence>
<evidence type="ECO:0000256" key="1">
    <source>
        <dbReference type="ARBA" id="ARBA00001947"/>
    </source>
</evidence>
<evidence type="ECO:0000256" key="4">
    <source>
        <dbReference type="ARBA" id="ARBA00022833"/>
    </source>
</evidence>
<comment type="caution">
    <text evidence="6">The sequence shown here is derived from an EMBL/GenBank/DDBJ whole genome shotgun (WGS) entry which is preliminary data.</text>
</comment>
<dbReference type="GO" id="GO:0046872">
    <property type="term" value="F:metal ion binding"/>
    <property type="evidence" value="ECO:0007669"/>
    <property type="project" value="UniProtKB-KW"/>
</dbReference>
<reference evidence="6" key="1">
    <citation type="journal article" date="2020" name="mSystems">
        <title>Genome- and Community-Level Interaction Insights into Carbon Utilization and Element Cycling Functions of Hydrothermarchaeota in Hydrothermal Sediment.</title>
        <authorList>
            <person name="Zhou Z."/>
            <person name="Liu Y."/>
            <person name="Xu W."/>
            <person name="Pan J."/>
            <person name="Luo Z.H."/>
            <person name="Li M."/>
        </authorList>
    </citation>
    <scope>NUCLEOTIDE SEQUENCE [LARGE SCALE GENOMIC DNA]</scope>
    <source>
        <strain evidence="6">SpSt-897</strain>
    </source>
</reference>
<dbReference type="GO" id="GO:0009231">
    <property type="term" value="P:riboflavin biosynthetic process"/>
    <property type="evidence" value="ECO:0007669"/>
    <property type="project" value="TreeGrafter"/>
</dbReference>
<dbReference type="SUPFAM" id="SSF102215">
    <property type="entry name" value="Creatininase"/>
    <property type="match status" value="1"/>
</dbReference>
<dbReference type="Pfam" id="PF02633">
    <property type="entry name" value="Creatininase"/>
    <property type="match status" value="1"/>
</dbReference>
<comment type="cofactor">
    <cofactor evidence="1">
        <name>Zn(2+)</name>
        <dbReference type="ChEBI" id="CHEBI:29105"/>
    </cofactor>
</comment>
<protein>
    <submittedName>
        <fullName evidence="6">Creatininase family protein</fullName>
    </submittedName>
</protein>
<keyword evidence="4" id="KW-0862">Zinc</keyword>
<evidence type="ECO:0000256" key="5">
    <source>
        <dbReference type="ARBA" id="ARBA00024029"/>
    </source>
</evidence>
<dbReference type="PANTHER" id="PTHR35005:SF1">
    <property type="entry name" value="2-AMINO-5-FORMYLAMINO-6-RIBOSYLAMINOPYRIMIDIN-4(3H)-ONE 5'-MONOPHOSPHATE DEFORMYLASE"/>
    <property type="match status" value="1"/>
</dbReference>
<proteinExistence type="inferred from homology"/>